<sequence>MRMHTGKVSNIVLAALLWCLPLTASFAGGPLKLNPNDPDNFSRWPNGGVNIPYNPDLGGLGPLSNDEAVQQTAAAFQRWQDIDTATATYSNNGPLPFDVNVTNFLPFIKNLLTGNNNADGLSPIVYDEDGAIFTALFGASRILGFAAADTFDSDGVPIEGVAFLNGGAINRDLSREEFLAVQVHAFGHYSGLAHSVVNGQSIVFGDAVSPAPISFGLPSLDELETMYPFLIPGAGQARLHADDIAFYSTLYPVPDFFARRGSISGTIYASDGVTPLSGVNVVARRLFRPFLNAVSAISGDRGVPGAYTIGGLTPGARYVLYIDELMAGSFSTTPLRPLPGVEEFYNGANESNDSFIDNPTERELLIPVAGTEQTGIDITLNATLLPGEPLPLDDRSFVQVFLPFAFTLCGQDFSSVFINADGSLTFGRDGLVAFRLLPEFLAGPPRIAGLWKDLDPAQGGSVIFTTGPDRFSVHWINVPESIQGGANSFTITLKRKLPGSPFGNAFSVTYGSLTAEAGISGYSCGGKVTSRVETSSDLSAEAPFIFKSLFKTAVFEDFTRAGSATDLIDTPLFYPGTRRFRDRFEPNDTFSTARRIHLPFNSEDTNRRYTAIEPRGDDVDYYRFHARAGQSVIVELLSGSFTPVLGLFDASGNRVAFKEPFGIPTSLVYEVPDSGTYALAIGASPDTELTGNGLGDGRYVMNVFSVEGRVLNLRDESSEEVELDFSFPFQGQNWDSVFVNSNGNLTFGSPDLSFPSAGNLLSGPPRIAQFWADLDPGSQGLVTANVQSATATITFSNVPLFPITQPNTFAVTLNANGSIAFDYGDLDDVTTPRLVGISEGGGAVDPGSTDLSGAANFPVSGTTYEEFGSNNALDLEDTLITFD</sequence>
<dbReference type="Gene3D" id="3.40.390.10">
    <property type="entry name" value="Collagenase (Catalytic Domain)"/>
    <property type="match status" value="1"/>
</dbReference>
<evidence type="ECO:0000313" key="2">
    <source>
        <dbReference type="EMBL" id="TQV86077.1"/>
    </source>
</evidence>
<evidence type="ECO:0000256" key="1">
    <source>
        <dbReference type="SAM" id="SignalP"/>
    </source>
</evidence>
<keyword evidence="1" id="KW-0732">Signal</keyword>
<gene>
    <name evidence="2" type="ORF">FKG94_00515</name>
</gene>
<organism evidence="2 3">
    <name type="scientific">Exilibacterium tricleocarpae</name>
    <dbReference type="NCBI Taxonomy" id="2591008"/>
    <lineage>
        <taxon>Bacteria</taxon>
        <taxon>Pseudomonadati</taxon>
        <taxon>Pseudomonadota</taxon>
        <taxon>Gammaproteobacteria</taxon>
        <taxon>Cellvibrionales</taxon>
        <taxon>Cellvibrionaceae</taxon>
        <taxon>Exilibacterium</taxon>
    </lineage>
</organism>
<name>A0A545U9D5_9GAMM</name>
<feature type="signal peptide" evidence="1">
    <location>
        <begin position="1"/>
        <end position="27"/>
    </location>
</feature>
<evidence type="ECO:0000313" key="3">
    <source>
        <dbReference type="Proteomes" id="UP000319732"/>
    </source>
</evidence>
<comment type="caution">
    <text evidence="2">The sequence shown here is derived from an EMBL/GenBank/DDBJ whole genome shotgun (WGS) entry which is preliminary data.</text>
</comment>
<evidence type="ECO:0008006" key="4">
    <source>
        <dbReference type="Google" id="ProtNLM"/>
    </source>
</evidence>
<dbReference type="Gene3D" id="2.60.120.380">
    <property type="match status" value="1"/>
</dbReference>
<accession>A0A545U9D5</accession>
<proteinExistence type="predicted"/>
<dbReference type="GO" id="GO:0008237">
    <property type="term" value="F:metallopeptidase activity"/>
    <property type="evidence" value="ECO:0007669"/>
    <property type="project" value="InterPro"/>
</dbReference>
<dbReference type="EMBL" id="VHSG01000002">
    <property type="protein sequence ID" value="TQV86077.1"/>
    <property type="molecule type" value="Genomic_DNA"/>
</dbReference>
<dbReference type="SUPFAM" id="SSF89260">
    <property type="entry name" value="Collagen-binding domain"/>
    <property type="match status" value="1"/>
</dbReference>
<dbReference type="Proteomes" id="UP000319732">
    <property type="component" value="Unassembled WGS sequence"/>
</dbReference>
<keyword evidence="3" id="KW-1185">Reference proteome</keyword>
<dbReference type="InterPro" id="IPR024079">
    <property type="entry name" value="MetalloPept_cat_dom_sf"/>
</dbReference>
<dbReference type="AlphaFoldDB" id="A0A545U9D5"/>
<dbReference type="OrthoDB" id="8481600at2"/>
<reference evidence="2 3" key="1">
    <citation type="submission" date="2019-06" db="EMBL/GenBank/DDBJ databases">
        <title>Whole genome sequence for Cellvibrionaceae sp. R142.</title>
        <authorList>
            <person name="Wang G."/>
        </authorList>
    </citation>
    <scope>NUCLEOTIDE SEQUENCE [LARGE SCALE GENOMIC DNA]</scope>
    <source>
        <strain evidence="2 3">R142</strain>
    </source>
</reference>
<feature type="chain" id="PRO_5021862170" description="Peptidase C-terminal archaeal/bacterial domain-containing protein" evidence="1">
    <location>
        <begin position="28"/>
        <end position="883"/>
    </location>
</feature>
<dbReference type="RefSeq" id="WP_142902229.1">
    <property type="nucleotide sequence ID" value="NZ_ML660087.1"/>
</dbReference>
<protein>
    <recommendedName>
        <fullName evidence="4">Peptidase C-terminal archaeal/bacterial domain-containing protein</fullName>
    </recommendedName>
</protein>
<dbReference type="SUPFAM" id="SSF55486">
    <property type="entry name" value="Metalloproteases ('zincins'), catalytic domain"/>
    <property type="match status" value="1"/>
</dbReference>